<name>A0ABN7VN89_GIGMA</name>
<comment type="caution">
    <text evidence="1">The sequence shown here is derived from an EMBL/GenBank/DDBJ whole genome shotgun (WGS) entry which is preliminary data.</text>
</comment>
<sequence length="58" mass="6758">MPETSEPNKYRKEEAKDFLIENNSGVQQLISNIKEYTYLIDQPVITKDALTNEGLLKW</sequence>
<protein>
    <submittedName>
        <fullName evidence="1">37966_t:CDS:1</fullName>
    </submittedName>
</protein>
<gene>
    <name evidence="1" type="ORF">GMARGA_LOCUS20685</name>
</gene>
<proteinExistence type="predicted"/>
<keyword evidence="2" id="KW-1185">Reference proteome</keyword>
<evidence type="ECO:0000313" key="1">
    <source>
        <dbReference type="EMBL" id="CAG8787462.1"/>
    </source>
</evidence>
<organism evidence="1 2">
    <name type="scientific">Gigaspora margarita</name>
    <dbReference type="NCBI Taxonomy" id="4874"/>
    <lineage>
        <taxon>Eukaryota</taxon>
        <taxon>Fungi</taxon>
        <taxon>Fungi incertae sedis</taxon>
        <taxon>Mucoromycota</taxon>
        <taxon>Glomeromycotina</taxon>
        <taxon>Glomeromycetes</taxon>
        <taxon>Diversisporales</taxon>
        <taxon>Gigasporaceae</taxon>
        <taxon>Gigaspora</taxon>
    </lineage>
</organism>
<dbReference type="EMBL" id="CAJVQB010018385">
    <property type="protein sequence ID" value="CAG8787462.1"/>
    <property type="molecule type" value="Genomic_DNA"/>
</dbReference>
<evidence type="ECO:0000313" key="2">
    <source>
        <dbReference type="Proteomes" id="UP000789901"/>
    </source>
</evidence>
<accession>A0ABN7VN89</accession>
<dbReference type="Proteomes" id="UP000789901">
    <property type="component" value="Unassembled WGS sequence"/>
</dbReference>
<reference evidence="1 2" key="1">
    <citation type="submission" date="2021-06" db="EMBL/GenBank/DDBJ databases">
        <authorList>
            <person name="Kallberg Y."/>
            <person name="Tangrot J."/>
            <person name="Rosling A."/>
        </authorList>
    </citation>
    <scope>NUCLEOTIDE SEQUENCE [LARGE SCALE GENOMIC DNA]</scope>
    <source>
        <strain evidence="1 2">120-4 pot B 10/14</strain>
    </source>
</reference>